<dbReference type="EMBL" id="BMMI01000004">
    <property type="protein sequence ID" value="GGL68177.1"/>
    <property type="molecule type" value="Genomic_DNA"/>
</dbReference>
<dbReference type="RefSeq" id="WP_166753596.1">
    <property type="nucleotide sequence ID" value="NZ_BAABJU010000021.1"/>
</dbReference>
<evidence type="ECO:0000313" key="4">
    <source>
        <dbReference type="Proteomes" id="UP000648663"/>
    </source>
</evidence>
<evidence type="ECO:0000313" key="1">
    <source>
        <dbReference type="EMBL" id="GGL68177.1"/>
    </source>
</evidence>
<dbReference type="GO" id="GO:0016740">
    <property type="term" value="F:transferase activity"/>
    <property type="evidence" value="ECO:0007669"/>
    <property type="project" value="UniProtKB-KW"/>
</dbReference>
<keyword evidence="4" id="KW-1185">Reference proteome</keyword>
<dbReference type="Gene3D" id="3.40.50.2000">
    <property type="entry name" value="Glycogen Phosphorylase B"/>
    <property type="match status" value="2"/>
</dbReference>
<gene>
    <name evidence="1" type="primary">gumI</name>
    <name evidence="2" type="ORF">FB380_000375</name>
    <name evidence="1" type="ORF">GCM10011589_25680</name>
</gene>
<dbReference type="EMBL" id="JAAMPA010000001">
    <property type="protein sequence ID" value="NIH65929.1"/>
    <property type="molecule type" value="Genomic_DNA"/>
</dbReference>
<reference evidence="2 3" key="3">
    <citation type="submission" date="2020-02" db="EMBL/GenBank/DDBJ databases">
        <title>Sequencing the genomes of 1000 actinobacteria strains.</title>
        <authorList>
            <person name="Klenk H.-P."/>
        </authorList>
    </citation>
    <scope>NUCLEOTIDE SEQUENCE [LARGE SCALE GENOMIC DNA]</scope>
    <source>
        <strain evidence="2 3">DSM 45201</strain>
    </source>
</reference>
<sequence length="347" mass="38866">MSRRLTVLQSFPEPRATTNPYVVTLRRSLDARPDLEVLTFSWSRALRARYDVLHVHWPENLLKGGTRGRALARRLLFVALLARLTLRSTPVVATVHNLRPQEGLPRSQRFLLGLLGRRVAVRVLLNEQTLVPPGTAAVTVLHGHYREWFADHPRPPREPGRVAYVGLIRPYKDVGRLIRVFGTTADAAPSARLQVAGQPLTPELADELHAAAAADPRVELTLEFLPDDRLVDAVGRATLVALPYREMHNSGAALMALSLDRPVLVPRNPVTDLLAAEVGEEWVHRYDGELSGAVLLQALQQAADHEPGLRPDLGRREWDQAGRDHEDAYRWAVRLRGRRRDADPEPH</sequence>
<organism evidence="2 3">
    <name type="scientific">Modestobacter marinus</name>
    <dbReference type="NCBI Taxonomy" id="477641"/>
    <lineage>
        <taxon>Bacteria</taxon>
        <taxon>Bacillati</taxon>
        <taxon>Actinomycetota</taxon>
        <taxon>Actinomycetes</taxon>
        <taxon>Geodermatophilales</taxon>
        <taxon>Geodermatophilaceae</taxon>
        <taxon>Modestobacter</taxon>
    </lineage>
</organism>
<name>A0A846LR14_9ACTN</name>
<reference evidence="1" key="1">
    <citation type="journal article" date="2014" name="Int. J. Syst. Evol. Microbiol.">
        <title>Complete genome of a new Firmicutes species belonging to the dominant human colonic microbiota ('Ruminococcus bicirculans') reveals two chromosomes and a selective capacity to utilize plant glucans.</title>
        <authorList>
            <consortium name="NISC Comparative Sequencing Program"/>
            <person name="Wegmann U."/>
            <person name="Louis P."/>
            <person name="Goesmann A."/>
            <person name="Henrissat B."/>
            <person name="Duncan S.H."/>
            <person name="Flint H.J."/>
        </authorList>
    </citation>
    <scope>NUCLEOTIDE SEQUENCE</scope>
    <source>
        <strain evidence="1">CGMCC 4.5581</strain>
    </source>
</reference>
<dbReference type="SUPFAM" id="SSF53756">
    <property type="entry name" value="UDP-Glycosyltransferase/glycogen phosphorylase"/>
    <property type="match status" value="1"/>
</dbReference>
<accession>A0A846LR14</accession>
<proteinExistence type="predicted"/>
<reference evidence="4" key="2">
    <citation type="journal article" date="2019" name="Int. J. Syst. Evol. Microbiol.">
        <title>The Global Catalogue of Microorganisms (GCM) 10K type strain sequencing project: providing services to taxonomists for standard genome sequencing and annotation.</title>
        <authorList>
            <consortium name="The Broad Institute Genomics Platform"/>
            <consortium name="The Broad Institute Genome Sequencing Center for Infectious Disease"/>
            <person name="Wu L."/>
            <person name="Ma J."/>
        </authorList>
    </citation>
    <scope>NUCLEOTIDE SEQUENCE [LARGE SCALE GENOMIC DNA]</scope>
    <source>
        <strain evidence="4">CGMCC 4.5581</strain>
    </source>
</reference>
<dbReference type="AlphaFoldDB" id="A0A846LR14"/>
<evidence type="ECO:0000313" key="2">
    <source>
        <dbReference type="EMBL" id="NIH65929.1"/>
    </source>
</evidence>
<evidence type="ECO:0000313" key="3">
    <source>
        <dbReference type="Proteomes" id="UP000552836"/>
    </source>
</evidence>
<comment type="caution">
    <text evidence="2">The sequence shown here is derived from an EMBL/GenBank/DDBJ whole genome shotgun (WGS) entry which is preliminary data.</text>
</comment>
<reference evidence="1" key="4">
    <citation type="submission" date="2024-05" db="EMBL/GenBank/DDBJ databases">
        <authorList>
            <person name="Sun Q."/>
            <person name="Zhou Y."/>
        </authorList>
    </citation>
    <scope>NUCLEOTIDE SEQUENCE</scope>
    <source>
        <strain evidence="1">CGMCC 4.5581</strain>
    </source>
</reference>
<dbReference type="Proteomes" id="UP000552836">
    <property type="component" value="Unassembled WGS sequence"/>
</dbReference>
<protein>
    <submittedName>
        <fullName evidence="1">GDP-mannose:glycolipid 4-beta-D-mannosyltransferase</fullName>
    </submittedName>
    <submittedName>
        <fullName evidence="2">Glycosyltransferase involved in cell wall biosynthesis</fullName>
    </submittedName>
</protein>
<keyword evidence="2" id="KW-0808">Transferase</keyword>
<dbReference type="Proteomes" id="UP000648663">
    <property type="component" value="Unassembled WGS sequence"/>
</dbReference>